<evidence type="ECO:0000256" key="4">
    <source>
        <dbReference type="ARBA" id="ARBA00011738"/>
    </source>
</evidence>
<reference evidence="13 14" key="1">
    <citation type="submission" date="2020-08" db="EMBL/GenBank/DDBJ databases">
        <title>Cohnella phylogeny.</title>
        <authorList>
            <person name="Dunlap C."/>
        </authorList>
    </citation>
    <scope>NUCLEOTIDE SEQUENCE [LARGE SCALE GENOMIC DNA]</scope>
    <source>
        <strain evidence="13 14">DSM 25241</strain>
    </source>
</reference>
<dbReference type="UniPathway" id="UPA00031">
    <property type="reaction ID" value="UER00012"/>
</dbReference>
<evidence type="ECO:0000256" key="6">
    <source>
        <dbReference type="ARBA" id="ARBA00022605"/>
    </source>
</evidence>
<evidence type="ECO:0000256" key="5">
    <source>
        <dbReference type="ARBA" id="ARBA00022576"/>
    </source>
</evidence>
<sequence>MQPNPNPNPNPISARAALDRMTPYTPGKPIWEVQSEYGLDRIVKLASNENPLGPSPKALEAMRELLPELHRYPDDRARKLVGALSKHYRLPESHFIATNGGDEFIKLLSEAYLEKGDEVVLPSPTFSEYEFGAILMEAAIVKVPLREGFRYSVDDILEQVCERTKLVYLCSPNNPTGTYLPRTELTRLLDRLPRGVLLVIDAAYSHFASAADYTDGMDLIAAGYPVVVLHTFSKIYGLAGIRVGFAAASESIMEAILRVKEPFNVNALAQTAALAALGDKEHIEASRRLNEKGRRQLYEGLARLSIPYVESMSNFVLAEIGERAGVVYEELLKRGVIVRPGHGWGLDRWLRLSVGTEEENSFLLEQLYVISITKGILFKDM</sequence>
<evidence type="ECO:0000256" key="11">
    <source>
        <dbReference type="HAMAP-Rule" id="MF_01023"/>
    </source>
</evidence>
<dbReference type="GO" id="GO:0004400">
    <property type="term" value="F:histidinol-phosphate transaminase activity"/>
    <property type="evidence" value="ECO:0007669"/>
    <property type="project" value="UniProtKB-UniRule"/>
</dbReference>
<evidence type="ECO:0000256" key="9">
    <source>
        <dbReference type="ARBA" id="ARBA00023102"/>
    </source>
</evidence>
<comment type="pathway">
    <text evidence="2 11">Amino-acid biosynthesis; L-histidine biosynthesis; L-histidine from 5-phospho-alpha-D-ribose 1-diphosphate: step 7/9.</text>
</comment>
<evidence type="ECO:0000256" key="7">
    <source>
        <dbReference type="ARBA" id="ARBA00022679"/>
    </source>
</evidence>
<keyword evidence="9 11" id="KW-0368">Histidine biosynthesis</keyword>
<name>A0A841SWK6_9BACL</name>
<dbReference type="GO" id="GO:0030170">
    <property type="term" value="F:pyridoxal phosphate binding"/>
    <property type="evidence" value="ECO:0007669"/>
    <property type="project" value="InterPro"/>
</dbReference>
<dbReference type="Gene3D" id="3.40.640.10">
    <property type="entry name" value="Type I PLP-dependent aspartate aminotransferase-like (Major domain)"/>
    <property type="match status" value="1"/>
</dbReference>
<dbReference type="InterPro" id="IPR050106">
    <property type="entry name" value="HistidinolP_aminotransfase"/>
</dbReference>
<protein>
    <recommendedName>
        <fullName evidence="11">Histidinol-phosphate aminotransferase</fullName>
        <ecNumber evidence="11">2.6.1.9</ecNumber>
    </recommendedName>
    <alternativeName>
        <fullName evidence="11">Imidazole acetol-phosphate transaminase</fullName>
    </alternativeName>
</protein>
<comment type="catalytic activity">
    <reaction evidence="10 11">
        <text>L-histidinol phosphate + 2-oxoglutarate = 3-(imidazol-4-yl)-2-oxopropyl phosphate + L-glutamate</text>
        <dbReference type="Rhea" id="RHEA:23744"/>
        <dbReference type="ChEBI" id="CHEBI:16810"/>
        <dbReference type="ChEBI" id="CHEBI:29985"/>
        <dbReference type="ChEBI" id="CHEBI:57766"/>
        <dbReference type="ChEBI" id="CHEBI:57980"/>
        <dbReference type="EC" id="2.6.1.9"/>
    </reaction>
</comment>
<dbReference type="InterPro" id="IPR015424">
    <property type="entry name" value="PyrdxlP-dep_Trfase"/>
</dbReference>
<organism evidence="13 14">
    <name type="scientific">Cohnella thailandensis</name>
    <dbReference type="NCBI Taxonomy" id="557557"/>
    <lineage>
        <taxon>Bacteria</taxon>
        <taxon>Bacillati</taxon>
        <taxon>Bacillota</taxon>
        <taxon>Bacilli</taxon>
        <taxon>Bacillales</taxon>
        <taxon>Paenibacillaceae</taxon>
        <taxon>Cohnella</taxon>
    </lineage>
</organism>
<dbReference type="Pfam" id="PF00155">
    <property type="entry name" value="Aminotran_1_2"/>
    <property type="match status" value="1"/>
</dbReference>
<dbReference type="CDD" id="cd00609">
    <property type="entry name" value="AAT_like"/>
    <property type="match status" value="1"/>
</dbReference>
<dbReference type="InterPro" id="IPR015422">
    <property type="entry name" value="PyrdxlP-dep_Trfase_small"/>
</dbReference>
<keyword evidence="7 11" id="KW-0808">Transferase</keyword>
<keyword evidence="5 11" id="KW-0032">Aminotransferase</keyword>
<dbReference type="EC" id="2.6.1.9" evidence="11"/>
<evidence type="ECO:0000256" key="3">
    <source>
        <dbReference type="ARBA" id="ARBA00007970"/>
    </source>
</evidence>
<dbReference type="Proteomes" id="UP000535838">
    <property type="component" value="Unassembled WGS sequence"/>
</dbReference>
<dbReference type="NCBIfam" id="TIGR01141">
    <property type="entry name" value="hisC"/>
    <property type="match status" value="1"/>
</dbReference>
<accession>A0A841SWK6</accession>
<keyword evidence="14" id="KW-1185">Reference proteome</keyword>
<dbReference type="AlphaFoldDB" id="A0A841SWK6"/>
<dbReference type="SUPFAM" id="SSF53383">
    <property type="entry name" value="PLP-dependent transferases"/>
    <property type="match status" value="1"/>
</dbReference>
<proteinExistence type="inferred from homology"/>
<dbReference type="InterPro" id="IPR005861">
    <property type="entry name" value="HisP_aminotrans"/>
</dbReference>
<evidence type="ECO:0000259" key="12">
    <source>
        <dbReference type="Pfam" id="PF00155"/>
    </source>
</evidence>
<comment type="subunit">
    <text evidence="4 11">Homodimer.</text>
</comment>
<keyword evidence="6 11" id="KW-0028">Amino-acid biosynthesis</keyword>
<comment type="caution">
    <text evidence="13">The sequence shown here is derived from an EMBL/GenBank/DDBJ whole genome shotgun (WGS) entry which is preliminary data.</text>
</comment>
<dbReference type="PANTHER" id="PTHR43643">
    <property type="entry name" value="HISTIDINOL-PHOSPHATE AMINOTRANSFERASE 2"/>
    <property type="match status" value="1"/>
</dbReference>
<dbReference type="InterPro" id="IPR015421">
    <property type="entry name" value="PyrdxlP-dep_Trfase_major"/>
</dbReference>
<keyword evidence="8 11" id="KW-0663">Pyridoxal phosphate</keyword>
<feature type="domain" description="Aminotransferase class I/classII large" evidence="12">
    <location>
        <begin position="42"/>
        <end position="366"/>
    </location>
</feature>
<dbReference type="EMBL" id="JACJVQ010000013">
    <property type="protein sequence ID" value="MBB6635339.1"/>
    <property type="molecule type" value="Genomic_DNA"/>
</dbReference>
<feature type="modified residue" description="N6-(pyridoxal phosphate)lysine" evidence="11">
    <location>
        <position position="234"/>
    </location>
</feature>
<evidence type="ECO:0000256" key="1">
    <source>
        <dbReference type="ARBA" id="ARBA00001933"/>
    </source>
</evidence>
<comment type="cofactor">
    <cofactor evidence="1 11">
        <name>pyridoxal 5'-phosphate</name>
        <dbReference type="ChEBI" id="CHEBI:597326"/>
    </cofactor>
</comment>
<gene>
    <name evidence="11" type="primary">hisC</name>
    <name evidence="13" type="ORF">H7B67_14565</name>
</gene>
<evidence type="ECO:0000256" key="2">
    <source>
        <dbReference type="ARBA" id="ARBA00005011"/>
    </source>
</evidence>
<evidence type="ECO:0000256" key="10">
    <source>
        <dbReference type="ARBA" id="ARBA00047481"/>
    </source>
</evidence>
<dbReference type="InterPro" id="IPR004839">
    <property type="entry name" value="Aminotransferase_I/II_large"/>
</dbReference>
<dbReference type="Gene3D" id="3.90.1150.10">
    <property type="entry name" value="Aspartate Aminotransferase, domain 1"/>
    <property type="match status" value="1"/>
</dbReference>
<comment type="similarity">
    <text evidence="3 11">Belongs to the class-II pyridoxal-phosphate-dependent aminotransferase family. Histidinol-phosphate aminotransferase subfamily.</text>
</comment>
<dbReference type="HAMAP" id="MF_01023">
    <property type="entry name" value="HisC_aminotrans_2"/>
    <property type="match status" value="1"/>
</dbReference>
<dbReference type="PANTHER" id="PTHR43643:SF6">
    <property type="entry name" value="HISTIDINOL-PHOSPHATE AMINOTRANSFERASE"/>
    <property type="match status" value="1"/>
</dbReference>
<dbReference type="GO" id="GO:0000105">
    <property type="term" value="P:L-histidine biosynthetic process"/>
    <property type="evidence" value="ECO:0007669"/>
    <property type="project" value="UniProtKB-UniRule"/>
</dbReference>
<evidence type="ECO:0000313" key="13">
    <source>
        <dbReference type="EMBL" id="MBB6635339.1"/>
    </source>
</evidence>
<evidence type="ECO:0000313" key="14">
    <source>
        <dbReference type="Proteomes" id="UP000535838"/>
    </source>
</evidence>
<evidence type="ECO:0000256" key="8">
    <source>
        <dbReference type="ARBA" id="ARBA00022898"/>
    </source>
</evidence>